<comment type="caution">
    <text evidence="2">The sequence shown here is derived from an EMBL/GenBank/DDBJ whole genome shotgun (WGS) entry which is preliminary data.</text>
</comment>
<keyword evidence="1" id="KW-1133">Transmembrane helix</keyword>
<accession>A0ABT5ZBL0</accession>
<protein>
    <submittedName>
        <fullName evidence="2">Uncharacterized protein</fullName>
    </submittedName>
</protein>
<dbReference type="RefSeq" id="WP_275822049.1">
    <property type="nucleotide sequence ID" value="NZ_BAAANM010000041.1"/>
</dbReference>
<dbReference type="EMBL" id="JARHTQ010000043">
    <property type="protein sequence ID" value="MDF2260941.1"/>
    <property type="molecule type" value="Genomic_DNA"/>
</dbReference>
<evidence type="ECO:0000313" key="2">
    <source>
        <dbReference type="EMBL" id="MDF2260941.1"/>
    </source>
</evidence>
<name>A0ABT5ZBL0_9ACTN</name>
<reference evidence="2 3" key="1">
    <citation type="submission" date="2023-03" db="EMBL/GenBank/DDBJ databases">
        <title>Draft genome sequence of type strain Streptomyces ferralitis JCM 14344.</title>
        <authorList>
            <person name="Klaysubun C."/>
            <person name="Duangmal K."/>
        </authorList>
    </citation>
    <scope>NUCLEOTIDE SEQUENCE [LARGE SCALE GENOMIC DNA]</scope>
    <source>
        <strain evidence="2 3">JCM 14344</strain>
    </source>
</reference>
<organism evidence="2 3">
    <name type="scientific">Streptantibioticus ferralitis</name>
    <dbReference type="NCBI Taxonomy" id="236510"/>
    <lineage>
        <taxon>Bacteria</taxon>
        <taxon>Bacillati</taxon>
        <taxon>Actinomycetota</taxon>
        <taxon>Actinomycetes</taxon>
        <taxon>Kitasatosporales</taxon>
        <taxon>Streptomycetaceae</taxon>
        <taxon>Streptantibioticus</taxon>
    </lineage>
</organism>
<keyword evidence="1" id="KW-0472">Membrane</keyword>
<proteinExistence type="predicted"/>
<evidence type="ECO:0000256" key="1">
    <source>
        <dbReference type="SAM" id="Phobius"/>
    </source>
</evidence>
<gene>
    <name evidence="2" type="ORF">P2L57_36070</name>
</gene>
<dbReference type="Proteomes" id="UP001220022">
    <property type="component" value="Unassembled WGS sequence"/>
</dbReference>
<sequence>MRMPTDDAVYEVDDVFLGPPRGTLPWRARYQAYAVGGVLLLLMLITEKKLGIIGFWPAVYGLIAVIGTTRYVMRHVTHEHTVKALIQTFWHEVRAHRPAARPATTTQMSLTSVRRTPGH</sequence>
<keyword evidence="3" id="KW-1185">Reference proteome</keyword>
<feature type="transmembrane region" description="Helical" evidence="1">
    <location>
        <begin position="30"/>
        <end position="46"/>
    </location>
</feature>
<feature type="transmembrane region" description="Helical" evidence="1">
    <location>
        <begin position="52"/>
        <end position="73"/>
    </location>
</feature>
<keyword evidence="1" id="KW-0812">Transmembrane</keyword>
<evidence type="ECO:0000313" key="3">
    <source>
        <dbReference type="Proteomes" id="UP001220022"/>
    </source>
</evidence>